<gene>
    <name evidence="2" type="ORF">IV203_005300</name>
</gene>
<dbReference type="InterPro" id="IPR029059">
    <property type="entry name" value="AB_hydrolase_5"/>
</dbReference>
<proteinExistence type="predicted"/>
<comment type="caution">
    <text evidence="2">The sequence shown here is derived from an EMBL/GenBank/DDBJ whole genome shotgun (WGS) entry which is preliminary data.</text>
</comment>
<dbReference type="AlphaFoldDB" id="A0A9K3KLZ4"/>
<evidence type="ECO:0000313" key="2">
    <source>
        <dbReference type="EMBL" id="KAG7346232.1"/>
    </source>
</evidence>
<evidence type="ECO:0000259" key="1">
    <source>
        <dbReference type="Pfam" id="PF12695"/>
    </source>
</evidence>
<reference evidence="2" key="2">
    <citation type="submission" date="2021-04" db="EMBL/GenBank/DDBJ databases">
        <authorList>
            <person name="Podell S."/>
        </authorList>
    </citation>
    <scope>NUCLEOTIDE SEQUENCE</scope>
    <source>
        <strain evidence="2">Hildebrandi</strain>
    </source>
</reference>
<dbReference type="OrthoDB" id="52664at2759"/>
<name>A0A9K3KLZ4_9STRA</name>
<feature type="domain" description="Alpha/beta hydrolase fold-5" evidence="1">
    <location>
        <begin position="255"/>
        <end position="448"/>
    </location>
</feature>
<keyword evidence="3" id="KW-1185">Reference proteome</keyword>
<sequence>MRRSITIITPRSLAVTIAYVALLATAWKPQQRSLHLSKEYHKRCRGGFGGETIEDLDGDIQNEESTFALPSLFVNNNVTATTIRRNENRHKKVTKVSTFHIIDLFKIQRCILNVMLLLSPKTWWGVLEVQNMVSGSAFSIETLSEGIWGFLLPLLALWNCKELLSASEPWLQLCLVSPWFMACYHCIATQLLAVWPGLWLYATGRATALPSANTCFNERVQMQRAYRTQRYDVYLPPQTSEPLVDAKGNRVQQALLFFPGALVPHFAYSEVLSQLSDAGFVVVVVSVEPLRLAYHRLGTDQGSIKRIMNQIATNITRRSSRGDKQSHGVVKFTLMGHSMGSFAAMRLFDEFHNSTDETTAKTSFCISHKLILWGVAAFVPFATNLTHHNNAELLIVQGSNDHIRDMMQSCNAALQALFPSQTTVQTIDGGTHDGFGSYTFPNTNKSSTNGDMDRTLQQKDACRLTTNFLRS</sequence>
<organism evidence="2 3">
    <name type="scientific">Nitzschia inconspicua</name>
    <dbReference type="NCBI Taxonomy" id="303405"/>
    <lineage>
        <taxon>Eukaryota</taxon>
        <taxon>Sar</taxon>
        <taxon>Stramenopiles</taxon>
        <taxon>Ochrophyta</taxon>
        <taxon>Bacillariophyta</taxon>
        <taxon>Bacillariophyceae</taxon>
        <taxon>Bacillariophycidae</taxon>
        <taxon>Bacillariales</taxon>
        <taxon>Bacillariaceae</taxon>
        <taxon>Nitzschia</taxon>
    </lineage>
</organism>
<evidence type="ECO:0000313" key="3">
    <source>
        <dbReference type="Proteomes" id="UP000693970"/>
    </source>
</evidence>
<dbReference type="Pfam" id="PF12695">
    <property type="entry name" value="Abhydrolase_5"/>
    <property type="match status" value="1"/>
</dbReference>
<dbReference type="GO" id="GO:0016787">
    <property type="term" value="F:hydrolase activity"/>
    <property type="evidence" value="ECO:0007669"/>
    <property type="project" value="UniProtKB-KW"/>
</dbReference>
<keyword evidence="2" id="KW-0378">Hydrolase</keyword>
<dbReference type="Proteomes" id="UP000693970">
    <property type="component" value="Unassembled WGS sequence"/>
</dbReference>
<reference evidence="2" key="1">
    <citation type="journal article" date="2021" name="Sci. Rep.">
        <title>Diploid genomic architecture of Nitzschia inconspicua, an elite biomass production diatom.</title>
        <authorList>
            <person name="Oliver A."/>
            <person name="Podell S."/>
            <person name="Pinowska A."/>
            <person name="Traller J.C."/>
            <person name="Smith S.R."/>
            <person name="McClure R."/>
            <person name="Beliaev A."/>
            <person name="Bohutskyi P."/>
            <person name="Hill E.A."/>
            <person name="Rabines A."/>
            <person name="Zheng H."/>
            <person name="Allen L.Z."/>
            <person name="Kuo A."/>
            <person name="Grigoriev I.V."/>
            <person name="Allen A.E."/>
            <person name="Hazlebeck D."/>
            <person name="Allen E.E."/>
        </authorList>
    </citation>
    <scope>NUCLEOTIDE SEQUENCE</scope>
    <source>
        <strain evidence="2">Hildebrandi</strain>
    </source>
</reference>
<dbReference type="EMBL" id="JAGRRH010000021">
    <property type="protein sequence ID" value="KAG7346232.1"/>
    <property type="molecule type" value="Genomic_DNA"/>
</dbReference>
<protein>
    <submittedName>
        <fullName evidence="2">Alpha/beta fold family hydrolase</fullName>
    </submittedName>
</protein>
<accession>A0A9K3KLZ4</accession>